<organism evidence="4 5">
    <name type="scientific">Jatrophihabitans cynanchi</name>
    <dbReference type="NCBI Taxonomy" id="2944128"/>
    <lineage>
        <taxon>Bacteria</taxon>
        <taxon>Bacillati</taxon>
        <taxon>Actinomycetota</taxon>
        <taxon>Actinomycetes</taxon>
        <taxon>Jatrophihabitantales</taxon>
        <taxon>Jatrophihabitantaceae</taxon>
        <taxon>Jatrophihabitans</taxon>
    </lineage>
</organism>
<proteinExistence type="predicted"/>
<evidence type="ECO:0000313" key="4">
    <source>
        <dbReference type="EMBL" id="WAX57575.1"/>
    </source>
</evidence>
<accession>A0ABY7K064</accession>
<keyword evidence="1 2" id="KW-0732">Signal</keyword>
<evidence type="ECO:0000313" key="5">
    <source>
        <dbReference type="Proteomes" id="UP001164693"/>
    </source>
</evidence>
<sequence>MIRSQLVAATIAAPVAATLLLVLPGASAARPGVHRHARAAGSPAAVSYAPPVAPLQVVRGFVPPSTQWGPGHRGVDLATSPGEPVRAAGAGTVSFAGRVAGRGVVVIAHAGGVRTEYEPVTPLVRAGATVLRGAAIGRVHGTHGGCAPGRCLHWGARRGDAYFDPLGLLRPLGPVRLLPWADSP</sequence>
<feature type="domain" description="M23ase beta-sheet core" evidence="3">
    <location>
        <begin position="71"/>
        <end position="165"/>
    </location>
</feature>
<dbReference type="InterPro" id="IPR011055">
    <property type="entry name" value="Dup_hybrid_motif"/>
</dbReference>
<feature type="chain" id="PRO_5047470070" evidence="2">
    <location>
        <begin position="29"/>
        <end position="184"/>
    </location>
</feature>
<evidence type="ECO:0000259" key="3">
    <source>
        <dbReference type="Pfam" id="PF01551"/>
    </source>
</evidence>
<protein>
    <submittedName>
        <fullName evidence="4">M23 family metallopeptidase</fullName>
    </submittedName>
</protein>
<dbReference type="InterPro" id="IPR016047">
    <property type="entry name" value="M23ase_b-sheet_dom"/>
</dbReference>
<evidence type="ECO:0000256" key="2">
    <source>
        <dbReference type="SAM" id="SignalP"/>
    </source>
</evidence>
<gene>
    <name evidence="4" type="ORF">M6B22_02125</name>
</gene>
<dbReference type="PANTHER" id="PTHR21666:SF289">
    <property type="entry name" value="L-ALA--D-GLU ENDOPEPTIDASE"/>
    <property type="match status" value="1"/>
</dbReference>
<dbReference type="Gene3D" id="2.70.70.10">
    <property type="entry name" value="Glucose Permease (Domain IIA)"/>
    <property type="match status" value="1"/>
</dbReference>
<dbReference type="RefSeq" id="WP_269444120.1">
    <property type="nucleotide sequence ID" value="NZ_CP097463.1"/>
</dbReference>
<dbReference type="PANTHER" id="PTHR21666">
    <property type="entry name" value="PEPTIDASE-RELATED"/>
    <property type="match status" value="1"/>
</dbReference>
<dbReference type="InterPro" id="IPR050570">
    <property type="entry name" value="Cell_wall_metabolism_enzyme"/>
</dbReference>
<keyword evidence="5" id="KW-1185">Reference proteome</keyword>
<feature type="signal peptide" evidence="2">
    <location>
        <begin position="1"/>
        <end position="28"/>
    </location>
</feature>
<dbReference type="Pfam" id="PF01551">
    <property type="entry name" value="Peptidase_M23"/>
    <property type="match status" value="1"/>
</dbReference>
<name>A0ABY7K064_9ACTN</name>
<reference evidence="4" key="1">
    <citation type="submission" date="2022-05" db="EMBL/GenBank/DDBJ databases">
        <title>Jatrophihabitans sp. SB3-54 whole genome sequence.</title>
        <authorList>
            <person name="Suh M.K."/>
            <person name="Eom M.K."/>
            <person name="Kim J.S."/>
            <person name="Kim H.S."/>
            <person name="Do H.E."/>
            <person name="Shin Y.K."/>
            <person name="Lee J.-S."/>
        </authorList>
    </citation>
    <scope>NUCLEOTIDE SEQUENCE</scope>
    <source>
        <strain evidence="4">SB3-54</strain>
    </source>
</reference>
<dbReference type="SUPFAM" id="SSF51261">
    <property type="entry name" value="Duplicated hybrid motif"/>
    <property type="match status" value="1"/>
</dbReference>
<evidence type="ECO:0000256" key="1">
    <source>
        <dbReference type="ARBA" id="ARBA00022729"/>
    </source>
</evidence>
<dbReference type="Proteomes" id="UP001164693">
    <property type="component" value="Chromosome"/>
</dbReference>
<dbReference type="EMBL" id="CP097463">
    <property type="protein sequence ID" value="WAX57575.1"/>
    <property type="molecule type" value="Genomic_DNA"/>
</dbReference>
<dbReference type="CDD" id="cd12797">
    <property type="entry name" value="M23_peptidase"/>
    <property type="match status" value="1"/>
</dbReference>